<reference evidence="2 3" key="1">
    <citation type="submission" date="2025-04" db="UniProtKB">
        <authorList>
            <consortium name="RefSeq"/>
        </authorList>
    </citation>
    <scope>IDENTIFICATION</scope>
    <source>
        <tissue evidence="2 3">Young leaves</tissue>
    </source>
</reference>
<evidence type="ECO:0000313" key="2">
    <source>
        <dbReference type="RefSeq" id="XP_022959912.1"/>
    </source>
</evidence>
<dbReference type="Pfam" id="PF11712">
    <property type="entry name" value="Vma12"/>
    <property type="match status" value="1"/>
</dbReference>
<dbReference type="PANTHER" id="PTHR35280">
    <property type="entry name" value="F17L21.9"/>
    <property type="match status" value="1"/>
</dbReference>
<evidence type="ECO:0000313" key="4">
    <source>
        <dbReference type="RefSeq" id="XP_022959914.1"/>
    </source>
</evidence>
<proteinExistence type="predicted"/>
<evidence type="ECO:0000313" key="3">
    <source>
        <dbReference type="RefSeq" id="XP_022959913.1"/>
    </source>
</evidence>
<name>A0A6J1H7B2_CUCMO</name>
<evidence type="ECO:0000313" key="1">
    <source>
        <dbReference type="Proteomes" id="UP000504609"/>
    </source>
</evidence>
<dbReference type="PANTHER" id="PTHR35280:SF1">
    <property type="entry name" value="F17L21.9"/>
    <property type="match status" value="1"/>
</dbReference>
<dbReference type="Proteomes" id="UP000504609">
    <property type="component" value="Unplaced"/>
</dbReference>
<keyword evidence="1" id="KW-1185">Reference proteome</keyword>
<dbReference type="AlphaFoldDB" id="A0A6J1H7B2"/>
<dbReference type="InterPro" id="IPR021013">
    <property type="entry name" value="ATPase_Vma12"/>
</dbReference>
<gene>
    <name evidence="2 3 4" type="primary">LOC111460826</name>
</gene>
<sequence length="187" mass="21266">MEKEQRLELIKLAIERLLDENKNKQSSDRSYIHDCDETGDRTLLHDLLSQIESLKEGTKEGTESEELASALDNLKSKAKNSDDDDDDDFSREDIVKELKKVKRQNVLTQCLVSVMIVVTVVWQLSEVSIMLNVKDQISHPFRFLGSLISGALKRPKTIVENSPKQEHDEASMLPTLQIPELPHMGLQ</sequence>
<dbReference type="RefSeq" id="XP_022959914.1">
    <property type="nucleotide sequence ID" value="XM_023104146.1"/>
</dbReference>
<protein>
    <submittedName>
        <fullName evidence="2 3">Uncharacterized protein LOC111460826</fullName>
    </submittedName>
</protein>
<accession>A0A6J1H7B2</accession>
<dbReference type="RefSeq" id="XP_022959913.1">
    <property type="nucleotide sequence ID" value="XM_023104145.1"/>
</dbReference>
<dbReference type="KEGG" id="cmos:111460826"/>
<dbReference type="RefSeq" id="XP_022959912.1">
    <property type="nucleotide sequence ID" value="XM_023104144.1"/>
</dbReference>
<organism evidence="1 3">
    <name type="scientific">Cucurbita moschata</name>
    <name type="common">Winter crookneck squash</name>
    <name type="synonym">Cucurbita pepo var. moschata</name>
    <dbReference type="NCBI Taxonomy" id="3662"/>
    <lineage>
        <taxon>Eukaryota</taxon>
        <taxon>Viridiplantae</taxon>
        <taxon>Streptophyta</taxon>
        <taxon>Embryophyta</taxon>
        <taxon>Tracheophyta</taxon>
        <taxon>Spermatophyta</taxon>
        <taxon>Magnoliopsida</taxon>
        <taxon>eudicotyledons</taxon>
        <taxon>Gunneridae</taxon>
        <taxon>Pentapetalae</taxon>
        <taxon>rosids</taxon>
        <taxon>fabids</taxon>
        <taxon>Cucurbitales</taxon>
        <taxon>Cucurbitaceae</taxon>
        <taxon>Cucurbiteae</taxon>
        <taxon>Cucurbita</taxon>
    </lineage>
</organism>
<dbReference type="GeneID" id="111460826"/>